<evidence type="ECO:0000313" key="2">
    <source>
        <dbReference type="EMBL" id="ETI41789.1"/>
    </source>
</evidence>
<dbReference type="AlphaFoldDB" id="V9ER95"/>
<comment type="caution">
    <text evidence="2">The sequence shown here is derived from an EMBL/GenBank/DDBJ whole genome shotgun (WGS) entry which is preliminary data.</text>
</comment>
<keyword evidence="3" id="KW-1185">Reference proteome</keyword>
<organism evidence="2 3">
    <name type="scientific">Phytophthora nicotianae P1569</name>
    <dbReference type="NCBI Taxonomy" id="1317065"/>
    <lineage>
        <taxon>Eukaryota</taxon>
        <taxon>Sar</taxon>
        <taxon>Stramenopiles</taxon>
        <taxon>Oomycota</taxon>
        <taxon>Peronosporomycetes</taxon>
        <taxon>Peronosporales</taxon>
        <taxon>Peronosporaceae</taxon>
        <taxon>Phytophthora</taxon>
    </lineage>
</organism>
<protein>
    <submittedName>
        <fullName evidence="2">Uncharacterized protein</fullName>
    </submittedName>
</protein>
<evidence type="ECO:0000313" key="3">
    <source>
        <dbReference type="Proteomes" id="UP000018721"/>
    </source>
</evidence>
<proteinExistence type="predicted"/>
<dbReference type="Proteomes" id="UP000018721">
    <property type="component" value="Unassembled WGS sequence"/>
</dbReference>
<reference evidence="2 3" key="1">
    <citation type="submission" date="2013-11" db="EMBL/GenBank/DDBJ databases">
        <title>The Genome Sequence of Phytophthora parasitica P1569.</title>
        <authorList>
            <consortium name="The Broad Institute Genomics Platform"/>
            <person name="Russ C."/>
            <person name="Tyler B."/>
            <person name="Panabieres F."/>
            <person name="Shan W."/>
            <person name="Tripathy S."/>
            <person name="Grunwald N."/>
            <person name="Machado M."/>
            <person name="Johnson C.S."/>
            <person name="Arredondo F."/>
            <person name="Hong C."/>
            <person name="Coffey M."/>
            <person name="Young S.K."/>
            <person name="Zeng Q."/>
            <person name="Gargeya S."/>
            <person name="Fitzgerald M."/>
            <person name="Abouelleil A."/>
            <person name="Alvarado L."/>
            <person name="Chapman S.B."/>
            <person name="Gainer-Dewar J."/>
            <person name="Goldberg J."/>
            <person name="Griggs A."/>
            <person name="Gujja S."/>
            <person name="Hansen M."/>
            <person name="Howarth C."/>
            <person name="Imamovic A."/>
            <person name="Ireland A."/>
            <person name="Larimer J."/>
            <person name="McCowan C."/>
            <person name="Murphy C."/>
            <person name="Pearson M."/>
            <person name="Poon T.W."/>
            <person name="Priest M."/>
            <person name="Roberts A."/>
            <person name="Saif S."/>
            <person name="Shea T."/>
            <person name="Sykes S."/>
            <person name="Wortman J."/>
            <person name="Nusbaum C."/>
            <person name="Birren B."/>
        </authorList>
    </citation>
    <scope>NUCLEOTIDE SEQUENCE [LARGE SCALE GENOMIC DNA]</scope>
    <source>
        <strain evidence="2 3">P1569</strain>
    </source>
</reference>
<name>V9ER95_PHYNI</name>
<keyword evidence="1" id="KW-0812">Transmembrane</keyword>
<accession>V9ER95</accession>
<gene>
    <name evidence="2" type="ORF">F443_13001</name>
</gene>
<sequence>MSGLNVEITQVPVTTIGLCEFCITCLAWLLVGGM</sequence>
<feature type="transmembrane region" description="Helical" evidence="1">
    <location>
        <begin position="12"/>
        <end position="31"/>
    </location>
</feature>
<evidence type="ECO:0000256" key="1">
    <source>
        <dbReference type="SAM" id="Phobius"/>
    </source>
</evidence>
<dbReference type="EMBL" id="ANIZ01002211">
    <property type="protein sequence ID" value="ETI41789.1"/>
    <property type="molecule type" value="Genomic_DNA"/>
</dbReference>
<keyword evidence="1" id="KW-1133">Transmembrane helix</keyword>
<dbReference type="HOGENOM" id="CLU_3378163_0_0_1"/>
<keyword evidence="1" id="KW-0472">Membrane</keyword>